<feature type="transmembrane region" description="Helical" evidence="7">
    <location>
        <begin position="96"/>
        <end position="120"/>
    </location>
</feature>
<feature type="transmembrane region" description="Helical" evidence="7">
    <location>
        <begin position="35"/>
        <end position="58"/>
    </location>
</feature>
<dbReference type="Pfam" id="PF05977">
    <property type="entry name" value="MFS_3"/>
    <property type="match status" value="1"/>
</dbReference>
<dbReference type="PRINTS" id="PR01988">
    <property type="entry name" value="EXPORTERBACE"/>
</dbReference>
<evidence type="ECO:0000256" key="1">
    <source>
        <dbReference type="ARBA" id="ARBA00004651"/>
    </source>
</evidence>
<evidence type="ECO:0000256" key="7">
    <source>
        <dbReference type="SAM" id="Phobius"/>
    </source>
</evidence>
<feature type="transmembrane region" description="Helical" evidence="7">
    <location>
        <begin position="365"/>
        <end position="386"/>
    </location>
</feature>
<dbReference type="RefSeq" id="WP_173097559.1">
    <property type="nucleotide sequence ID" value="NZ_CP053892.1"/>
</dbReference>
<evidence type="ECO:0000256" key="2">
    <source>
        <dbReference type="ARBA" id="ARBA00022448"/>
    </source>
</evidence>
<dbReference type="PANTHER" id="PTHR23513">
    <property type="entry name" value="INTEGRAL MEMBRANE EFFLUX PROTEIN-RELATED"/>
    <property type="match status" value="1"/>
</dbReference>
<keyword evidence="2" id="KW-0813">Transport</keyword>
<gene>
    <name evidence="9" type="ORF">ACTIVE_5263</name>
</gene>
<evidence type="ECO:0000256" key="5">
    <source>
        <dbReference type="ARBA" id="ARBA00022989"/>
    </source>
</evidence>
<evidence type="ECO:0000313" key="9">
    <source>
        <dbReference type="EMBL" id="QKG23620.1"/>
    </source>
</evidence>
<dbReference type="Proteomes" id="UP000501240">
    <property type="component" value="Chromosome"/>
</dbReference>
<feature type="transmembrane region" description="Helical" evidence="7">
    <location>
        <begin position="177"/>
        <end position="206"/>
    </location>
</feature>
<keyword evidence="5 7" id="KW-1133">Transmembrane helix</keyword>
<feature type="transmembrane region" description="Helical" evidence="7">
    <location>
        <begin position="64"/>
        <end position="84"/>
    </location>
</feature>
<dbReference type="CDD" id="cd06173">
    <property type="entry name" value="MFS_MefA_like"/>
    <property type="match status" value="1"/>
</dbReference>
<evidence type="ECO:0000256" key="4">
    <source>
        <dbReference type="ARBA" id="ARBA00022692"/>
    </source>
</evidence>
<keyword evidence="6 7" id="KW-0472">Membrane</keyword>
<feature type="transmembrane region" description="Helical" evidence="7">
    <location>
        <begin position="398"/>
        <end position="419"/>
    </location>
</feature>
<evidence type="ECO:0000256" key="3">
    <source>
        <dbReference type="ARBA" id="ARBA00022475"/>
    </source>
</evidence>
<dbReference type="PANTHER" id="PTHR23513:SF11">
    <property type="entry name" value="STAPHYLOFERRIN A TRANSPORTER"/>
    <property type="match status" value="1"/>
</dbReference>
<dbReference type="InterPro" id="IPR010290">
    <property type="entry name" value="TM_effector"/>
</dbReference>
<feature type="domain" description="Major facilitator superfamily (MFS) profile" evidence="8">
    <location>
        <begin position="234"/>
        <end position="425"/>
    </location>
</feature>
<dbReference type="Gene3D" id="1.20.1250.20">
    <property type="entry name" value="MFS general substrate transporter like domains"/>
    <property type="match status" value="2"/>
</dbReference>
<keyword evidence="4 7" id="KW-0812">Transmembrane</keyword>
<feature type="transmembrane region" description="Helical" evidence="7">
    <location>
        <begin position="329"/>
        <end position="353"/>
    </location>
</feature>
<dbReference type="InterPro" id="IPR036259">
    <property type="entry name" value="MFS_trans_sf"/>
</dbReference>
<evidence type="ECO:0000256" key="6">
    <source>
        <dbReference type="ARBA" id="ARBA00023136"/>
    </source>
</evidence>
<comment type="subcellular location">
    <subcellularLocation>
        <location evidence="1">Cell membrane</location>
        <topology evidence="1">Multi-pass membrane protein</topology>
    </subcellularLocation>
</comment>
<dbReference type="GO" id="GO:0022857">
    <property type="term" value="F:transmembrane transporter activity"/>
    <property type="evidence" value="ECO:0007669"/>
    <property type="project" value="InterPro"/>
</dbReference>
<dbReference type="EMBL" id="CP053892">
    <property type="protein sequence ID" value="QKG23620.1"/>
    <property type="molecule type" value="Genomic_DNA"/>
</dbReference>
<keyword evidence="3" id="KW-1003">Cell membrane</keyword>
<feature type="transmembrane region" description="Helical" evidence="7">
    <location>
        <begin position="304"/>
        <end position="323"/>
    </location>
</feature>
<name>A0A7D3VUR3_ACTVE</name>
<organism evidence="9 10">
    <name type="scientific">Actinomadura verrucosospora</name>
    <dbReference type="NCBI Taxonomy" id="46165"/>
    <lineage>
        <taxon>Bacteria</taxon>
        <taxon>Bacillati</taxon>
        <taxon>Actinomycetota</taxon>
        <taxon>Actinomycetes</taxon>
        <taxon>Streptosporangiales</taxon>
        <taxon>Thermomonosporaceae</taxon>
        <taxon>Actinomadura</taxon>
    </lineage>
</organism>
<keyword evidence="10" id="KW-1185">Reference proteome</keyword>
<dbReference type="AlphaFoldDB" id="A0A7D3VUR3"/>
<reference evidence="9 10" key="1">
    <citation type="submission" date="2020-05" db="EMBL/GenBank/DDBJ databases">
        <title>Actinomadura verrucosospora NRRL-B18236 (PFL_A860) Genome sequencing and assembly.</title>
        <authorList>
            <person name="Samborskyy M."/>
        </authorList>
    </citation>
    <scope>NUCLEOTIDE SEQUENCE [LARGE SCALE GENOMIC DNA]</scope>
    <source>
        <strain evidence="9 10">NRRL:B18236</strain>
    </source>
</reference>
<protein>
    <submittedName>
        <fullName evidence="9">Major facilitator superfamily protein</fullName>
    </submittedName>
</protein>
<dbReference type="InterPro" id="IPR020846">
    <property type="entry name" value="MFS_dom"/>
</dbReference>
<evidence type="ECO:0000259" key="8">
    <source>
        <dbReference type="PROSITE" id="PS50850"/>
    </source>
</evidence>
<feature type="transmembrane region" description="Helical" evidence="7">
    <location>
        <begin position="238"/>
        <end position="257"/>
    </location>
</feature>
<evidence type="ECO:0000313" key="10">
    <source>
        <dbReference type="Proteomes" id="UP000501240"/>
    </source>
</evidence>
<dbReference type="InterPro" id="IPR022324">
    <property type="entry name" value="Bacilysin_exporter_BacE_put"/>
</dbReference>
<dbReference type="SUPFAM" id="SSF103473">
    <property type="entry name" value="MFS general substrate transporter"/>
    <property type="match status" value="1"/>
</dbReference>
<feature type="transmembrane region" description="Helical" evidence="7">
    <location>
        <begin position="277"/>
        <end position="297"/>
    </location>
</feature>
<sequence length="425" mass="43310">MTSAPPAAPAGAAGGRPGLRAALASLRGNRPFRRLWLSNVFFFGGVWTQSLVLGWLAFEATHSEFLVAVFTAARLAPMFLGPVAGAFADRHNRVRLLIVACGWATGALAVVASLATAGLLPYWGVVAGGLAIGFAQSPSQPARASLVLELVGRENLSTANALNSMAMNMTQVIGPGLGGALIAAIGAPAALWVSTAWYGASLLLLLPLRGYGTVVRDGAQSVSAMVAGGFRSIGRNRLAVAVLLVTLAANTLLWPVYQSFMPVFADESLGLDAAGLGALLTCCGVGGLVGSLVIAGLGDFRYKGGVFVVGTAVWAGFWALFALSRSVPLSLVLMALVGLSSAAFGVLQTTLLLMTTEPSVHGRALGLQELAIGIMPVATLVLGAIAEESGVARTVFGAALVLIAALAVLAARVPALLVFSGRKPG</sequence>
<proteinExistence type="predicted"/>
<accession>A0A7D3VUR3</accession>
<dbReference type="GO" id="GO:0005886">
    <property type="term" value="C:plasma membrane"/>
    <property type="evidence" value="ECO:0007669"/>
    <property type="project" value="UniProtKB-SubCell"/>
</dbReference>
<dbReference type="PROSITE" id="PS50850">
    <property type="entry name" value="MFS"/>
    <property type="match status" value="1"/>
</dbReference>